<feature type="domain" description="Vps72/YL1 C-terminal" evidence="3">
    <location>
        <begin position="421"/>
        <end position="450"/>
    </location>
</feature>
<organism evidence="4 5">
    <name type="scientific">Tilletiopsis washingtonensis</name>
    <dbReference type="NCBI Taxonomy" id="58919"/>
    <lineage>
        <taxon>Eukaryota</taxon>
        <taxon>Fungi</taxon>
        <taxon>Dikarya</taxon>
        <taxon>Basidiomycota</taxon>
        <taxon>Ustilaginomycotina</taxon>
        <taxon>Exobasidiomycetes</taxon>
        <taxon>Entylomatales</taxon>
        <taxon>Entylomatales incertae sedis</taxon>
        <taxon>Tilletiopsis</taxon>
    </lineage>
</organism>
<feature type="region of interest" description="Disordered" evidence="2">
    <location>
        <begin position="1"/>
        <end position="225"/>
    </location>
</feature>
<dbReference type="GO" id="GO:0005634">
    <property type="term" value="C:nucleus"/>
    <property type="evidence" value="ECO:0007669"/>
    <property type="project" value="TreeGrafter"/>
</dbReference>
<dbReference type="PANTHER" id="PTHR13275:SF4">
    <property type="entry name" value="VACUOLAR PROTEIN SORTING-ASSOCIATED PROTEIN 72 HOMOLOG"/>
    <property type="match status" value="1"/>
</dbReference>
<accession>A0A316ZJG4</accession>
<dbReference type="Pfam" id="PF08265">
    <property type="entry name" value="YL1_C"/>
    <property type="match status" value="1"/>
</dbReference>
<protein>
    <submittedName>
        <fullName evidence="4">YL1-domain-containing protein</fullName>
    </submittedName>
</protein>
<dbReference type="AlphaFoldDB" id="A0A316ZJG4"/>
<name>A0A316ZJG4_9BASI</name>
<feature type="compositionally biased region" description="Low complexity" evidence="2">
    <location>
        <begin position="7"/>
        <end position="18"/>
    </location>
</feature>
<evidence type="ECO:0000313" key="5">
    <source>
        <dbReference type="Proteomes" id="UP000245946"/>
    </source>
</evidence>
<evidence type="ECO:0000256" key="1">
    <source>
        <dbReference type="ARBA" id="ARBA00006832"/>
    </source>
</evidence>
<feature type="compositionally biased region" description="Polar residues" evidence="2">
    <location>
        <begin position="321"/>
        <end position="341"/>
    </location>
</feature>
<sequence>MARFEMAAPPAAPASAPAGDDLVTGRARRSTAGNRMRELLEQEMEKDEVFEEVENDIDFQEQKDEEDVVDSDFDRSSADGEGADEGDESAGERELEAQEKASRKASRTKALPAHMRPIVRRGPAPKSALSVHDDAGQNEAEGSTSAQRAEGAAARSAKRISFAPTPRTSGEGTASGSARKRSSSRRSTVQSAAEVAERLRADEERRATQAPRAAPPKRPRLTQDRLIAEALETEEANRESLRIFLDREEERKARDRKSKPAGIEGPFVRWHSITTGGDEGERTSLVKLIEDEQAGILPSTGVASALQDPVHADRLAARAGANTSAAPTPTLQSPQLGSEPSGSAPRKTPTLAPPGTGSSGTPQTSPPLSRVKQSRTLLSLRGLPPDTTWVDEFSLLLGSHCAWDAVPIVAARNRPLRPRQSTCALTGLPAVYRDPRSGVPFASAEAYSLLTELLEHRFLWTGTTASPNPAPGTAAVEAYRMGCYAAHVDDEGACGVLAAARAELAPPPAPEPEPAAAAAAPELAASASAPLMKGKKAIAPGDEEAIIAAAQALPSGTTRSGGRRSTGGPAAAGTPARK</sequence>
<reference evidence="4 5" key="1">
    <citation type="journal article" date="2018" name="Mol. Biol. Evol.">
        <title>Broad Genomic Sampling Reveals a Smut Pathogenic Ancestry of the Fungal Clade Ustilaginomycotina.</title>
        <authorList>
            <person name="Kijpornyongpan T."/>
            <person name="Mondo S.J."/>
            <person name="Barry K."/>
            <person name="Sandor L."/>
            <person name="Lee J."/>
            <person name="Lipzen A."/>
            <person name="Pangilinan J."/>
            <person name="LaButti K."/>
            <person name="Hainaut M."/>
            <person name="Henrissat B."/>
            <person name="Grigoriev I.V."/>
            <person name="Spatafora J.W."/>
            <person name="Aime M.C."/>
        </authorList>
    </citation>
    <scope>NUCLEOTIDE SEQUENCE [LARGE SCALE GENOMIC DNA]</scope>
    <source>
        <strain evidence="4 5">MCA 4186</strain>
    </source>
</reference>
<proteinExistence type="inferred from homology"/>
<dbReference type="EMBL" id="KZ819283">
    <property type="protein sequence ID" value="PWO01133.1"/>
    <property type="molecule type" value="Genomic_DNA"/>
</dbReference>
<dbReference type="PANTHER" id="PTHR13275">
    <property type="entry name" value="YL-1 PROTEIN TRANSCRIPTION FACTOR-LIKE 1"/>
    <property type="match status" value="1"/>
</dbReference>
<dbReference type="InterPro" id="IPR013272">
    <property type="entry name" value="Vps72/YL1_C"/>
</dbReference>
<feature type="compositionally biased region" description="Low complexity" evidence="2">
    <location>
        <begin position="143"/>
        <end position="155"/>
    </location>
</feature>
<gene>
    <name evidence="4" type="ORF">FA09DRAFT_327089</name>
</gene>
<keyword evidence="5" id="KW-1185">Reference proteome</keyword>
<dbReference type="GeneID" id="37268812"/>
<dbReference type="SMART" id="SM00993">
    <property type="entry name" value="YL1_C"/>
    <property type="match status" value="1"/>
</dbReference>
<dbReference type="OrthoDB" id="78296at2759"/>
<dbReference type="Proteomes" id="UP000245946">
    <property type="component" value="Unassembled WGS sequence"/>
</dbReference>
<dbReference type="STRING" id="58919.A0A316ZJG4"/>
<feature type="region of interest" description="Disordered" evidence="2">
    <location>
        <begin position="246"/>
        <end position="279"/>
    </location>
</feature>
<dbReference type="RefSeq" id="XP_025601411.1">
    <property type="nucleotide sequence ID" value="XM_025741268.1"/>
</dbReference>
<feature type="compositionally biased region" description="Low complexity" evidence="2">
    <location>
        <begin position="185"/>
        <end position="194"/>
    </location>
</feature>
<feature type="compositionally biased region" description="Basic and acidic residues" evidence="2">
    <location>
        <begin position="90"/>
        <end position="102"/>
    </location>
</feature>
<feature type="compositionally biased region" description="Low complexity" evidence="2">
    <location>
        <begin position="566"/>
        <end position="578"/>
    </location>
</feature>
<evidence type="ECO:0000259" key="3">
    <source>
        <dbReference type="SMART" id="SM00993"/>
    </source>
</evidence>
<feature type="region of interest" description="Disordered" evidence="2">
    <location>
        <begin position="549"/>
        <end position="578"/>
    </location>
</feature>
<evidence type="ECO:0000256" key="2">
    <source>
        <dbReference type="SAM" id="MobiDB-lite"/>
    </source>
</evidence>
<feature type="compositionally biased region" description="Basic and acidic residues" evidence="2">
    <location>
        <begin position="195"/>
        <end position="207"/>
    </location>
</feature>
<feature type="region of interest" description="Disordered" evidence="2">
    <location>
        <begin position="319"/>
        <end position="372"/>
    </location>
</feature>
<comment type="similarity">
    <text evidence="1">Belongs to the VPS72/YL1 family.</text>
</comment>
<dbReference type="Pfam" id="PF05764">
    <property type="entry name" value="YL1"/>
    <property type="match status" value="1"/>
</dbReference>
<feature type="compositionally biased region" description="Acidic residues" evidence="2">
    <location>
        <begin position="41"/>
        <end position="71"/>
    </location>
</feature>
<evidence type="ECO:0000313" key="4">
    <source>
        <dbReference type="EMBL" id="PWO01133.1"/>
    </source>
</evidence>
<dbReference type="InterPro" id="IPR046757">
    <property type="entry name" value="YL1_N"/>
</dbReference>